<dbReference type="OrthoDB" id="694638at2759"/>
<reference evidence="2 3" key="1">
    <citation type="submission" date="2019-11" db="EMBL/GenBank/DDBJ databases">
        <title>Whole genome sequence of Oryza granulata.</title>
        <authorList>
            <person name="Li W."/>
        </authorList>
    </citation>
    <scope>NUCLEOTIDE SEQUENCE [LARGE SCALE GENOMIC DNA]</scope>
    <source>
        <strain evidence="3">cv. Menghai</strain>
        <tissue evidence="2">Leaf</tissue>
    </source>
</reference>
<name>A0A6G1EKY0_9ORYZ</name>
<proteinExistence type="predicted"/>
<comment type="caution">
    <text evidence="2">The sequence shown here is derived from an EMBL/GenBank/DDBJ whole genome shotgun (WGS) entry which is preliminary data.</text>
</comment>
<evidence type="ECO:0000313" key="3">
    <source>
        <dbReference type="Proteomes" id="UP000479710"/>
    </source>
</evidence>
<sequence length="177" mass="17796">MKKGEAGTAGSKLGRWLGAPVRALSRACDSYVRKMSACAGHMPTHAAGAMGRGGFGPGTMQAATFSSRSRRGGSDDDDDDVGALVRALSQRQAALTARGGEATSVPVRSRSVPVGRIDEDAPCEFGADDARLGPVMPPPHVRRSHSVAAGAGRAGGGFGGGAMRKGPGVGTVAVVRG</sequence>
<feature type="region of interest" description="Disordered" evidence="1">
    <location>
        <begin position="54"/>
        <end position="80"/>
    </location>
</feature>
<accession>A0A6G1EKY0</accession>
<gene>
    <name evidence="2" type="ORF">E2562_015961</name>
</gene>
<evidence type="ECO:0000313" key="2">
    <source>
        <dbReference type="EMBL" id="KAF0925246.1"/>
    </source>
</evidence>
<dbReference type="Proteomes" id="UP000479710">
    <property type="component" value="Unassembled WGS sequence"/>
</dbReference>
<dbReference type="AlphaFoldDB" id="A0A6G1EKY0"/>
<organism evidence="2 3">
    <name type="scientific">Oryza meyeriana var. granulata</name>
    <dbReference type="NCBI Taxonomy" id="110450"/>
    <lineage>
        <taxon>Eukaryota</taxon>
        <taxon>Viridiplantae</taxon>
        <taxon>Streptophyta</taxon>
        <taxon>Embryophyta</taxon>
        <taxon>Tracheophyta</taxon>
        <taxon>Spermatophyta</taxon>
        <taxon>Magnoliopsida</taxon>
        <taxon>Liliopsida</taxon>
        <taxon>Poales</taxon>
        <taxon>Poaceae</taxon>
        <taxon>BOP clade</taxon>
        <taxon>Oryzoideae</taxon>
        <taxon>Oryzeae</taxon>
        <taxon>Oryzinae</taxon>
        <taxon>Oryza</taxon>
        <taxon>Oryza meyeriana</taxon>
    </lineage>
</organism>
<dbReference type="PANTHER" id="PTHR33526:SF14">
    <property type="entry name" value="OS05G0512100 PROTEIN"/>
    <property type="match status" value="1"/>
</dbReference>
<dbReference type="PANTHER" id="PTHR33526">
    <property type="entry name" value="OS07G0123800 PROTEIN"/>
    <property type="match status" value="1"/>
</dbReference>
<evidence type="ECO:0000256" key="1">
    <source>
        <dbReference type="SAM" id="MobiDB-lite"/>
    </source>
</evidence>
<keyword evidence="3" id="KW-1185">Reference proteome</keyword>
<protein>
    <submittedName>
        <fullName evidence="2">Uncharacterized protein</fullName>
    </submittedName>
</protein>
<dbReference type="EMBL" id="SPHZ02000003">
    <property type="protein sequence ID" value="KAF0925246.1"/>
    <property type="molecule type" value="Genomic_DNA"/>
</dbReference>